<sequence>MLAWFSTDEGAAPGAADRLIEDLATDLRARGLAVAGAVQRNLDLGPDCACDMEIVVLGDPGAPLRISQSLGPGAQGCRLDTGALEEAVARTAPHLDGAGLVVIPKFGRQEAMGRGFRDLIGRAAAEGQPVLLYVPRQQQAAFLDFAGDLAVRLDPQALRGWCLDRFAVPS</sequence>
<name>A0A4V1BIF0_9RHOB</name>
<protein>
    <submittedName>
        <fullName evidence="1">DUF2478 domain-containing protein</fullName>
    </submittedName>
</protein>
<dbReference type="Proteomes" id="UP000296374">
    <property type="component" value="Chromosome"/>
</dbReference>
<reference evidence="2" key="1">
    <citation type="submission" date="2019-03" db="EMBL/GenBank/DDBJ databases">
        <authorList>
            <person name="Li J."/>
        </authorList>
    </citation>
    <scope>NUCLEOTIDE SEQUENCE [LARGE SCALE GENOMIC DNA]</scope>
    <source>
        <strain evidence="2">2251</strain>
    </source>
</reference>
<accession>A0A4V1BIF0</accession>
<dbReference type="RefSeq" id="WP_135311618.1">
    <property type="nucleotide sequence ID" value="NZ_CP038439.1"/>
</dbReference>
<dbReference type="InterPro" id="IPR018912">
    <property type="entry name" value="DUF2478"/>
</dbReference>
<organism evidence="1 2">
    <name type="scientific">Paracoccus liaowanqingii</name>
    <dbReference type="NCBI Taxonomy" id="2560053"/>
    <lineage>
        <taxon>Bacteria</taxon>
        <taxon>Pseudomonadati</taxon>
        <taxon>Pseudomonadota</taxon>
        <taxon>Alphaproteobacteria</taxon>
        <taxon>Rhodobacterales</taxon>
        <taxon>Paracoccaceae</taxon>
        <taxon>Paracoccus</taxon>
    </lineage>
</organism>
<gene>
    <name evidence="1" type="ORF">E4191_00220</name>
</gene>
<evidence type="ECO:0000313" key="2">
    <source>
        <dbReference type="Proteomes" id="UP000296374"/>
    </source>
</evidence>
<evidence type="ECO:0000313" key="1">
    <source>
        <dbReference type="EMBL" id="QBX33319.1"/>
    </source>
</evidence>
<dbReference type="EMBL" id="CP038439">
    <property type="protein sequence ID" value="QBX33319.1"/>
    <property type="molecule type" value="Genomic_DNA"/>
</dbReference>
<dbReference type="Pfam" id="PF10649">
    <property type="entry name" value="DUF2478"/>
    <property type="match status" value="1"/>
</dbReference>
<proteinExistence type="predicted"/>
<dbReference type="KEGG" id="plia:E4191_00220"/>
<dbReference type="AlphaFoldDB" id="A0A4V1BIF0"/>